<proteinExistence type="predicted"/>
<dbReference type="EMBL" id="JAEHOC010000111">
    <property type="protein sequence ID" value="KAG2422358.1"/>
    <property type="molecule type" value="Genomic_DNA"/>
</dbReference>
<evidence type="ECO:0000313" key="1">
    <source>
        <dbReference type="EMBL" id="KAG2422358.1"/>
    </source>
</evidence>
<accession>A0A835SFB2</accession>
<sequence>MAELSARAQLELQRLQENARAAAVAGALGALELGAEEGDTDEGEGEAEEYKLSVAIPPGLVSQRAAAFQLGQARVEVEVAAAEMRSA</sequence>
<reference evidence="1" key="1">
    <citation type="journal article" date="2020" name="bioRxiv">
        <title>Comparative genomics of Chlamydomonas.</title>
        <authorList>
            <person name="Craig R.J."/>
            <person name="Hasan A.R."/>
            <person name="Ness R.W."/>
            <person name="Keightley P.D."/>
        </authorList>
    </citation>
    <scope>NUCLEOTIDE SEQUENCE</scope>
    <source>
        <strain evidence="1">SAG 7.73</strain>
    </source>
</reference>
<protein>
    <submittedName>
        <fullName evidence="1">Uncharacterized protein</fullName>
    </submittedName>
</protein>
<evidence type="ECO:0000313" key="2">
    <source>
        <dbReference type="Proteomes" id="UP000650467"/>
    </source>
</evidence>
<comment type="caution">
    <text evidence="1">The sequence shown here is derived from an EMBL/GenBank/DDBJ whole genome shotgun (WGS) entry which is preliminary data.</text>
</comment>
<gene>
    <name evidence="1" type="ORF">HXX76_016083</name>
</gene>
<dbReference type="Proteomes" id="UP000650467">
    <property type="component" value="Unassembled WGS sequence"/>
</dbReference>
<name>A0A835SFB2_CHLIN</name>
<organism evidence="1 2">
    <name type="scientific">Chlamydomonas incerta</name>
    <dbReference type="NCBI Taxonomy" id="51695"/>
    <lineage>
        <taxon>Eukaryota</taxon>
        <taxon>Viridiplantae</taxon>
        <taxon>Chlorophyta</taxon>
        <taxon>core chlorophytes</taxon>
        <taxon>Chlorophyceae</taxon>
        <taxon>CS clade</taxon>
        <taxon>Chlamydomonadales</taxon>
        <taxon>Chlamydomonadaceae</taxon>
        <taxon>Chlamydomonas</taxon>
    </lineage>
</organism>
<keyword evidence="2" id="KW-1185">Reference proteome</keyword>
<dbReference type="AlphaFoldDB" id="A0A835SFB2"/>